<evidence type="ECO:0000313" key="2">
    <source>
        <dbReference type="Proteomes" id="UP001433508"/>
    </source>
</evidence>
<name>A0ACC3SRB0_LIPKO</name>
<sequence>MFPSPEKFMPERFVPNVTVEVPRTAWRPFEKGPRNCVGQELALLESKIITVDAERLQHADLFQGQRLILVSASEVT</sequence>
<comment type="caution">
    <text evidence="1">The sequence shown here is derived from an EMBL/GenBank/DDBJ whole genome shotgun (WGS) entry which is preliminary data.</text>
</comment>
<gene>
    <name evidence="1" type="ORF">V1525DRAFT_413900</name>
</gene>
<protein>
    <submittedName>
        <fullName evidence="1">Uncharacterized protein</fullName>
    </submittedName>
</protein>
<reference evidence="2" key="1">
    <citation type="journal article" date="2024" name="Front. Bioeng. Biotechnol.">
        <title>Genome-scale model development and genomic sequencing of the oleaginous clade Lipomyces.</title>
        <authorList>
            <person name="Czajka J.J."/>
            <person name="Han Y."/>
            <person name="Kim J."/>
            <person name="Mondo S.J."/>
            <person name="Hofstad B.A."/>
            <person name="Robles A."/>
            <person name="Haridas S."/>
            <person name="Riley R."/>
            <person name="LaButti K."/>
            <person name="Pangilinan J."/>
            <person name="Andreopoulos W."/>
            <person name="Lipzen A."/>
            <person name="Yan J."/>
            <person name="Wang M."/>
            <person name="Ng V."/>
            <person name="Grigoriev I.V."/>
            <person name="Spatafora J.W."/>
            <person name="Magnuson J.K."/>
            <person name="Baker S.E."/>
            <person name="Pomraning K.R."/>
        </authorList>
    </citation>
    <scope>NUCLEOTIDE SEQUENCE [LARGE SCALE GENOMIC DNA]</scope>
    <source>
        <strain evidence="2">CBS 7786</strain>
    </source>
</reference>
<dbReference type="Proteomes" id="UP001433508">
    <property type="component" value="Unassembled WGS sequence"/>
</dbReference>
<keyword evidence="2" id="KW-1185">Reference proteome</keyword>
<accession>A0ACC3SRB0</accession>
<proteinExistence type="predicted"/>
<organism evidence="1 2">
    <name type="scientific">Lipomyces kononenkoae</name>
    <name type="common">Yeast</name>
    <dbReference type="NCBI Taxonomy" id="34357"/>
    <lineage>
        <taxon>Eukaryota</taxon>
        <taxon>Fungi</taxon>
        <taxon>Dikarya</taxon>
        <taxon>Ascomycota</taxon>
        <taxon>Saccharomycotina</taxon>
        <taxon>Lipomycetes</taxon>
        <taxon>Lipomycetales</taxon>
        <taxon>Lipomycetaceae</taxon>
        <taxon>Lipomyces</taxon>
    </lineage>
</organism>
<dbReference type="EMBL" id="MU971505">
    <property type="protein sequence ID" value="KAK9234176.1"/>
    <property type="molecule type" value="Genomic_DNA"/>
</dbReference>
<evidence type="ECO:0000313" key="1">
    <source>
        <dbReference type="EMBL" id="KAK9234176.1"/>
    </source>
</evidence>